<protein>
    <submittedName>
        <fullName evidence="2">Uncharacterized protein</fullName>
    </submittedName>
</protein>
<proteinExistence type="predicted"/>
<dbReference type="EMBL" id="BJWL01000006">
    <property type="protein sequence ID" value="GFY89282.1"/>
    <property type="molecule type" value="Genomic_DNA"/>
</dbReference>
<reference evidence="2 3" key="1">
    <citation type="submission" date="2019-07" db="EMBL/GenBank/DDBJ databases">
        <title>De Novo Assembly of kiwifruit Actinidia rufa.</title>
        <authorList>
            <person name="Sugita-Konishi S."/>
            <person name="Sato K."/>
            <person name="Mori E."/>
            <person name="Abe Y."/>
            <person name="Kisaki G."/>
            <person name="Hamano K."/>
            <person name="Suezawa K."/>
            <person name="Otani M."/>
            <person name="Fukuda T."/>
            <person name="Manabe T."/>
            <person name="Gomi K."/>
            <person name="Tabuchi M."/>
            <person name="Akimitsu K."/>
            <person name="Kataoka I."/>
        </authorList>
    </citation>
    <scope>NUCLEOTIDE SEQUENCE [LARGE SCALE GENOMIC DNA]</scope>
    <source>
        <strain evidence="3">cv. Fuchu</strain>
    </source>
</reference>
<keyword evidence="3" id="KW-1185">Reference proteome</keyword>
<feature type="compositionally biased region" description="Acidic residues" evidence="1">
    <location>
        <begin position="75"/>
        <end position="93"/>
    </location>
</feature>
<evidence type="ECO:0000313" key="3">
    <source>
        <dbReference type="Proteomes" id="UP000585474"/>
    </source>
</evidence>
<sequence>MIMGKGKNKSRKGGHGSATKEDVDPILAAALARPDSSSCGGAVGKAGPIQTKITGSSTAASADLIESLRQASEGENSEEESEDALQTQGDEDSSCTPGVRQNAQVKTVNVQCESPVSGEVKVSNAQVKTVNVQV</sequence>
<accession>A0A7J0ESH0</accession>
<name>A0A7J0ESH0_9ERIC</name>
<feature type="region of interest" description="Disordered" evidence="1">
    <location>
        <begin position="1"/>
        <end position="21"/>
    </location>
</feature>
<dbReference type="Proteomes" id="UP000585474">
    <property type="component" value="Unassembled WGS sequence"/>
</dbReference>
<evidence type="ECO:0000256" key="1">
    <source>
        <dbReference type="SAM" id="MobiDB-lite"/>
    </source>
</evidence>
<evidence type="ECO:0000313" key="2">
    <source>
        <dbReference type="EMBL" id="GFY89282.1"/>
    </source>
</evidence>
<feature type="compositionally biased region" description="Polar residues" evidence="1">
    <location>
        <begin position="94"/>
        <end position="105"/>
    </location>
</feature>
<gene>
    <name evidence="2" type="ORF">Acr_06g0012220</name>
</gene>
<dbReference type="AlphaFoldDB" id="A0A7J0ESH0"/>
<organism evidence="2 3">
    <name type="scientific">Actinidia rufa</name>
    <dbReference type="NCBI Taxonomy" id="165716"/>
    <lineage>
        <taxon>Eukaryota</taxon>
        <taxon>Viridiplantae</taxon>
        <taxon>Streptophyta</taxon>
        <taxon>Embryophyta</taxon>
        <taxon>Tracheophyta</taxon>
        <taxon>Spermatophyta</taxon>
        <taxon>Magnoliopsida</taxon>
        <taxon>eudicotyledons</taxon>
        <taxon>Gunneridae</taxon>
        <taxon>Pentapetalae</taxon>
        <taxon>asterids</taxon>
        <taxon>Ericales</taxon>
        <taxon>Actinidiaceae</taxon>
        <taxon>Actinidia</taxon>
    </lineage>
</organism>
<comment type="caution">
    <text evidence="2">The sequence shown here is derived from an EMBL/GenBank/DDBJ whole genome shotgun (WGS) entry which is preliminary data.</text>
</comment>
<feature type="compositionally biased region" description="Basic residues" evidence="1">
    <location>
        <begin position="1"/>
        <end position="14"/>
    </location>
</feature>
<feature type="compositionally biased region" description="Polar residues" evidence="1">
    <location>
        <begin position="51"/>
        <end position="60"/>
    </location>
</feature>
<feature type="region of interest" description="Disordered" evidence="1">
    <location>
        <begin position="34"/>
        <end position="105"/>
    </location>
</feature>